<feature type="compositionally biased region" description="Low complexity" evidence="1">
    <location>
        <begin position="265"/>
        <end position="280"/>
    </location>
</feature>
<dbReference type="GO" id="GO:0008157">
    <property type="term" value="F:protein phosphatase 1 binding"/>
    <property type="evidence" value="ECO:0007669"/>
    <property type="project" value="TreeGrafter"/>
</dbReference>
<dbReference type="PANTHER" id="PTHR12307">
    <property type="entry name" value="PROTEIN PHOSPHATASE 1 REGULATORY SUBUNIT"/>
    <property type="match status" value="1"/>
</dbReference>
<dbReference type="EMBL" id="CP120630">
    <property type="protein sequence ID" value="WEW60275.1"/>
    <property type="molecule type" value="Genomic_DNA"/>
</dbReference>
<dbReference type="Proteomes" id="UP001219355">
    <property type="component" value="Chromosome 4"/>
</dbReference>
<organism evidence="3 4">
    <name type="scientific">Emydomyces testavorans</name>
    <dbReference type="NCBI Taxonomy" id="2070801"/>
    <lineage>
        <taxon>Eukaryota</taxon>
        <taxon>Fungi</taxon>
        <taxon>Dikarya</taxon>
        <taxon>Ascomycota</taxon>
        <taxon>Pezizomycotina</taxon>
        <taxon>Eurotiomycetes</taxon>
        <taxon>Eurotiomycetidae</taxon>
        <taxon>Onygenales</taxon>
        <taxon>Nannizziopsiaceae</taxon>
        <taxon>Emydomyces</taxon>
    </lineage>
</organism>
<dbReference type="InterPro" id="IPR038175">
    <property type="entry name" value="CBM21_dom_sf"/>
</dbReference>
<keyword evidence="4" id="KW-1185">Reference proteome</keyword>
<dbReference type="GO" id="GO:0005979">
    <property type="term" value="P:regulation of glycogen biosynthetic process"/>
    <property type="evidence" value="ECO:0007669"/>
    <property type="project" value="TreeGrafter"/>
</dbReference>
<dbReference type="InterPro" id="IPR050782">
    <property type="entry name" value="PP1_regulatory_subunit_3"/>
</dbReference>
<evidence type="ECO:0000313" key="4">
    <source>
        <dbReference type="Proteomes" id="UP001219355"/>
    </source>
</evidence>
<accession>A0AAF0DP33</accession>
<dbReference type="Gene3D" id="2.60.40.2440">
    <property type="entry name" value="Carbohydrate binding type-21 domain"/>
    <property type="match status" value="1"/>
</dbReference>
<proteinExistence type="predicted"/>
<reference evidence="3" key="1">
    <citation type="submission" date="2023-03" db="EMBL/GenBank/DDBJ databases">
        <title>Emydomyces testavorans Genome Sequence.</title>
        <authorList>
            <person name="Hoyer L."/>
        </authorList>
    </citation>
    <scope>NUCLEOTIDE SEQUENCE</scope>
    <source>
        <strain evidence="3">16-2883</strain>
    </source>
</reference>
<evidence type="ECO:0000256" key="1">
    <source>
        <dbReference type="SAM" id="MobiDB-lite"/>
    </source>
</evidence>
<dbReference type="InterPro" id="IPR005036">
    <property type="entry name" value="CBM21_dom"/>
</dbReference>
<feature type="domain" description="CBM21" evidence="2">
    <location>
        <begin position="123"/>
        <end position="233"/>
    </location>
</feature>
<dbReference type="AlphaFoldDB" id="A0AAF0DP33"/>
<feature type="compositionally biased region" description="Polar residues" evidence="1">
    <location>
        <begin position="290"/>
        <end position="313"/>
    </location>
</feature>
<sequence>MATSRAFPLPSYRDDDLAAAGAKMLSRSVQRMSAKIIKSALPPLASSSQRSKSKSSKSVHFEAHLESVCYFMKDDEPCLIAARISAVKRTNGDCDPLHSLSKETPLLLHDSTCVLDLISQSAHRAENDVPVRVEQVYLSNEKNVTGTLAVANISFAKHVKVRFTLDGWKTVSETAAEYFGNHRNKGFDTFGFTIRLEDQDALKNKTMSFCVCYVANNGKEFLDNNDSRNYQIEFSKLAKQASQNMAAGDAPSVAKSLRASSSATLKSGSPPLSPPGILRPTTPNPKLHKPTSTAPHHSRFASFSRQSKSQAANTHRKQNATETSQTVSTMDPRLLLLLLLLLLSSPSSLSMVLTQRKLEHATVEIHGPSQQQRQHAIFPTNQTPLIPCLRTSKRDPPVSIPPACRSQIGPFVNKSRFLCLSSHYHATPAMY</sequence>
<feature type="region of interest" description="Disordered" evidence="1">
    <location>
        <begin position="249"/>
        <end position="327"/>
    </location>
</feature>
<evidence type="ECO:0000259" key="2">
    <source>
        <dbReference type="PROSITE" id="PS51159"/>
    </source>
</evidence>
<protein>
    <recommendedName>
        <fullName evidence="2">CBM21 domain-containing protein</fullName>
    </recommendedName>
</protein>
<dbReference type="PANTHER" id="PTHR12307:SF36">
    <property type="entry name" value="GLYCOGEN-BINDING SUBUNIT 76A"/>
    <property type="match status" value="1"/>
</dbReference>
<dbReference type="PROSITE" id="PS51159">
    <property type="entry name" value="CBM21"/>
    <property type="match status" value="1"/>
</dbReference>
<dbReference type="Pfam" id="PF03370">
    <property type="entry name" value="CBM_21"/>
    <property type="match status" value="1"/>
</dbReference>
<dbReference type="GO" id="GO:0000164">
    <property type="term" value="C:protein phosphatase type 1 complex"/>
    <property type="evidence" value="ECO:0007669"/>
    <property type="project" value="TreeGrafter"/>
</dbReference>
<evidence type="ECO:0000313" key="3">
    <source>
        <dbReference type="EMBL" id="WEW60275.1"/>
    </source>
</evidence>
<gene>
    <name evidence="3" type="ORF">PRK78_005760</name>
</gene>
<name>A0AAF0DP33_9EURO</name>
<dbReference type="GO" id="GO:2001069">
    <property type="term" value="F:glycogen binding"/>
    <property type="evidence" value="ECO:0007669"/>
    <property type="project" value="TreeGrafter"/>
</dbReference>